<dbReference type="InterPro" id="IPR010262">
    <property type="entry name" value="Arylsulfotransferase_bact"/>
</dbReference>
<dbReference type="InterPro" id="IPR011047">
    <property type="entry name" value="Quinoprotein_ADH-like_sf"/>
</dbReference>
<sequence>MHIKRTTEQSVTIYDQSRVYGGYTLFSPHFTTDVWLIDMKGRIVHHWRMPYPLGSDVRLLPNGNQIRIHKTLEEPTAFLGTGGKELVEVDWKGNVMWKYEDLYMHHDFCRLENGNTMLNRYVLIPDEIAAKVKGGLAGTDLKDGMWGAAFQEITPDGKVVWEWLGYEHMDLEIDVHCVLERRSIWGYVNGLDVFPNGDIVASFRYLNNLIIIDKQTGAIKWRWGTWELGHQHNPTVLSNGNILAFDNGYHRRIADELSPTRRTDVYSRVIEVNPKTNQ</sequence>
<dbReference type="Pfam" id="PF05935">
    <property type="entry name" value="Arylsulfotrans"/>
    <property type="match status" value="1"/>
</dbReference>
<accession>X1SNV6</accession>
<reference evidence="1" key="1">
    <citation type="journal article" date="2014" name="Front. Microbiol.">
        <title>High frequency of phylogenetically diverse reductive dehalogenase-homologous genes in deep subseafloor sedimentary metagenomes.</title>
        <authorList>
            <person name="Kawai M."/>
            <person name="Futagami T."/>
            <person name="Toyoda A."/>
            <person name="Takaki Y."/>
            <person name="Nishi S."/>
            <person name="Hori S."/>
            <person name="Arai W."/>
            <person name="Tsubouchi T."/>
            <person name="Morono Y."/>
            <person name="Uchiyama I."/>
            <person name="Ito T."/>
            <person name="Fujiyama A."/>
            <person name="Inagaki F."/>
            <person name="Takami H."/>
        </authorList>
    </citation>
    <scope>NUCLEOTIDE SEQUENCE</scope>
    <source>
        <strain evidence="1">Expedition CK06-06</strain>
    </source>
</reference>
<dbReference type="PANTHER" id="PTHR35340:SF5">
    <property type="entry name" value="ASST-DOMAIN-CONTAINING PROTEIN"/>
    <property type="match status" value="1"/>
</dbReference>
<protein>
    <recommendedName>
        <fullName evidence="2">Aryl sulfotransferase</fullName>
    </recommendedName>
</protein>
<evidence type="ECO:0008006" key="2">
    <source>
        <dbReference type="Google" id="ProtNLM"/>
    </source>
</evidence>
<dbReference type="EMBL" id="BARW01014863">
    <property type="protein sequence ID" value="GAI80836.1"/>
    <property type="molecule type" value="Genomic_DNA"/>
</dbReference>
<gene>
    <name evidence="1" type="ORF">S12H4_26231</name>
</gene>
<dbReference type="GO" id="GO:0004062">
    <property type="term" value="F:aryl sulfotransferase activity"/>
    <property type="evidence" value="ECO:0007669"/>
    <property type="project" value="InterPro"/>
</dbReference>
<organism evidence="1">
    <name type="scientific">marine sediment metagenome</name>
    <dbReference type="NCBI Taxonomy" id="412755"/>
    <lineage>
        <taxon>unclassified sequences</taxon>
        <taxon>metagenomes</taxon>
        <taxon>ecological metagenomes</taxon>
    </lineage>
</organism>
<evidence type="ECO:0000313" key="1">
    <source>
        <dbReference type="EMBL" id="GAI80836.1"/>
    </source>
</evidence>
<dbReference type="InterPro" id="IPR053143">
    <property type="entry name" value="Arylsulfate_ST"/>
</dbReference>
<name>X1SNV6_9ZZZZ</name>
<comment type="caution">
    <text evidence="1">The sequence shown here is derived from an EMBL/GenBank/DDBJ whole genome shotgun (WGS) entry which is preliminary data.</text>
</comment>
<dbReference type="AlphaFoldDB" id="X1SNV6"/>
<dbReference type="PANTHER" id="PTHR35340">
    <property type="entry name" value="PQQ ENZYME REPEAT PROTEIN-RELATED"/>
    <property type="match status" value="1"/>
</dbReference>
<dbReference type="SUPFAM" id="SSF50998">
    <property type="entry name" value="Quinoprotein alcohol dehydrogenase-like"/>
    <property type="match status" value="1"/>
</dbReference>
<proteinExistence type="predicted"/>
<feature type="non-terminal residue" evidence="1">
    <location>
        <position position="278"/>
    </location>
</feature>